<proteinExistence type="predicted"/>
<dbReference type="Pfam" id="PF02563">
    <property type="entry name" value="Poly_export"/>
    <property type="match status" value="1"/>
</dbReference>
<dbReference type="Proteomes" id="UP001259803">
    <property type="component" value="Unassembled WGS sequence"/>
</dbReference>
<accession>A0ABU2ZGL9</accession>
<protein>
    <submittedName>
        <fullName evidence="4">Polysaccharide biosynthesis/export family protein</fullName>
    </submittedName>
</protein>
<dbReference type="EMBL" id="JAVRHS010000003">
    <property type="protein sequence ID" value="MDT0575735.1"/>
    <property type="molecule type" value="Genomic_DNA"/>
</dbReference>
<feature type="domain" description="Polysaccharide export protein N-terminal" evidence="3">
    <location>
        <begin position="54"/>
        <end position="124"/>
    </location>
</feature>
<dbReference type="InterPro" id="IPR003715">
    <property type="entry name" value="Poly_export_N"/>
</dbReference>
<keyword evidence="5" id="KW-1185">Reference proteome</keyword>
<dbReference type="RefSeq" id="WP_311340305.1">
    <property type="nucleotide sequence ID" value="NZ_JAVRHS010000003.1"/>
</dbReference>
<name>A0ABU2ZGL9_9SPHN</name>
<dbReference type="Gene3D" id="3.10.560.10">
    <property type="entry name" value="Outer membrane lipoprotein wza domain like"/>
    <property type="match status" value="1"/>
</dbReference>
<gene>
    <name evidence="4" type="ORF">RM533_06010</name>
</gene>
<dbReference type="PANTHER" id="PTHR33619">
    <property type="entry name" value="POLYSACCHARIDE EXPORT PROTEIN GFCE-RELATED"/>
    <property type="match status" value="1"/>
</dbReference>
<dbReference type="InterPro" id="IPR049712">
    <property type="entry name" value="Poly_export"/>
</dbReference>
<evidence type="ECO:0000259" key="3">
    <source>
        <dbReference type="Pfam" id="PF02563"/>
    </source>
</evidence>
<organism evidence="4 5">
    <name type="scientific">Croceicoccus esteveae</name>
    <dbReference type="NCBI Taxonomy" id="3075597"/>
    <lineage>
        <taxon>Bacteria</taxon>
        <taxon>Pseudomonadati</taxon>
        <taxon>Pseudomonadota</taxon>
        <taxon>Alphaproteobacteria</taxon>
        <taxon>Sphingomonadales</taxon>
        <taxon>Erythrobacteraceae</taxon>
        <taxon>Croceicoccus</taxon>
    </lineage>
</organism>
<feature type="signal peptide" evidence="2">
    <location>
        <begin position="1"/>
        <end position="29"/>
    </location>
</feature>
<evidence type="ECO:0000256" key="1">
    <source>
        <dbReference type="ARBA" id="ARBA00022729"/>
    </source>
</evidence>
<reference evidence="4 5" key="1">
    <citation type="submission" date="2023-09" db="EMBL/GenBank/DDBJ databases">
        <authorList>
            <person name="Rey-Velasco X."/>
        </authorList>
    </citation>
    <scope>NUCLEOTIDE SEQUENCE [LARGE SCALE GENOMIC DNA]</scope>
    <source>
        <strain evidence="4 5">F390</strain>
    </source>
</reference>
<evidence type="ECO:0000313" key="5">
    <source>
        <dbReference type="Proteomes" id="UP001259803"/>
    </source>
</evidence>
<feature type="chain" id="PRO_5045371529" evidence="2">
    <location>
        <begin position="30"/>
        <end position="234"/>
    </location>
</feature>
<dbReference type="PANTHER" id="PTHR33619:SF3">
    <property type="entry name" value="POLYSACCHARIDE EXPORT PROTEIN GFCE-RELATED"/>
    <property type="match status" value="1"/>
</dbReference>
<comment type="caution">
    <text evidence="4">The sequence shown here is derived from an EMBL/GenBank/DDBJ whole genome shotgun (WGS) entry which is preliminary data.</text>
</comment>
<dbReference type="Gene3D" id="3.30.1950.10">
    <property type="entry name" value="wza like domain"/>
    <property type="match status" value="1"/>
</dbReference>
<sequence>MTEPVPFRFSALAPLVCLALSAGCQSSVAPVLPTGTAAYDAIALAPTTEAGVHVIAIGDRIDVRVFREEDLGASSLLVDGAGNVALPMLGEMRAAGLTQRALGERIAQMLRESLLRDPRVTVSLAEAAMQTITVEGEVAAPGVFQIQPGHTLLSALALAKSPQNTALLDEIMIFRSIDGRRAGARFDVAQIRAGRAPDPLVQGGDVVVVGFSQLRRGYQDVLRMSPLLNVFTVF</sequence>
<keyword evidence="1 2" id="KW-0732">Signal</keyword>
<evidence type="ECO:0000256" key="2">
    <source>
        <dbReference type="SAM" id="SignalP"/>
    </source>
</evidence>
<evidence type="ECO:0000313" key="4">
    <source>
        <dbReference type="EMBL" id="MDT0575735.1"/>
    </source>
</evidence>